<gene>
    <name evidence="2" type="ORF">KHY36_04205</name>
</gene>
<protein>
    <recommendedName>
        <fullName evidence="1">dATP/dGTP diphosphohydrolase N-terminal domain-containing protein</fullName>
    </recommendedName>
</protein>
<feature type="domain" description="dATP/dGTP diphosphohydrolase N-terminal" evidence="1">
    <location>
        <begin position="4"/>
        <end position="93"/>
    </location>
</feature>
<dbReference type="InterPro" id="IPR044038">
    <property type="entry name" value="dATP/dGTP_diPOhydrolase_N"/>
</dbReference>
<dbReference type="Proteomes" id="UP000759273">
    <property type="component" value="Unassembled WGS sequence"/>
</dbReference>
<dbReference type="Pfam" id="PF18909">
    <property type="entry name" value="dGTP_diPhyd_N"/>
    <property type="match status" value="1"/>
</dbReference>
<reference evidence="2" key="1">
    <citation type="submission" date="2021-02" db="EMBL/GenBank/DDBJ databases">
        <title>Infant gut strain persistence is associated with maternal origin, phylogeny, and functional potential including surface adhesion and iron acquisition.</title>
        <authorList>
            <person name="Lou Y.C."/>
        </authorList>
    </citation>
    <scope>NUCLEOTIDE SEQUENCE</scope>
    <source>
        <strain evidence="2">L3_101_000M1_dasL3_101_000M1_concoct_87</strain>
    </source>
</reference>
<organism evidence="2 3">
    <name type="scientific">Subdoligranulum variabile</name>
    <dbReference type="NCBI Taxonomy" id="214851"/>
    <lineage>
        <taxon>Bacteria</taxon>
        <taxon>Bacillati</taxon>
        <taxon>Bacillota</taxon>
        <taxon>Clostridia</taxon>
        <taxon>Eubacteriales</taxon>
        <taxon>Oscillospiraceae</taxon>
        <taxon>Subdoligranulum</taxon>
    </lineage>
</organism>
<proteinExistence type="predicted"/>
<dbReference type="AlphaFoldDB" id="A0A943HIY6"/>
<name>A0A943HIY6_9FIRM</name>
<evidence type="ECO:0000313" key="2">
    <source>
        <dbReference type="EMBL" id="MBS5331717.1"/>
    </source>
</evidence>
<evidence type="ECO:0000259" key="1">
    <source>
        <dbReference type="Pfam" id="PF18909"/>
    </source>
</evidence>
<evidence type="ECO:0000313" key="3">
    <source>
        <dbReference type="Proteomes" id="UP000759273"/>
    </source>
</evidence>
<dbReference type="EMBL" id="JAGZGG010000006">
    <property type="protein sequence ID" value="MBS5331717.1"/>
    <property type="molecule type" value="Genomic_DNA"/>
</dbReference>
<accession>A0A943HIY6</accession>
<sequence>MEIAKDDKGKAKLSLVPVQIIRDIAVVREYGTEKYHDPDNWRKVELQRYVDAFYRHWLSFVEDHRSKDAESGIEHYKHMACNMAFICELMKEGDQ</sequence>
<comment type="caution">
    <text evidence="2">The sequence shown here is derived from an EMBL/GenBank/DDBJ whole genome shotgun (WGS) entry which is preliminary data.</text>
</comment>